<dbReference type="RefSeq" id="WP_274154161.1">
    <property type="nucleotide sequence ID" value="NZ_CP117812.1"/>
</dbReference>
<evidence type="ECO:0000313" key="3">
    <source>
        <dbReference type="Proteomes" id="UP001214250"/>
    </source>
</evidence>
<reference evidence="2 3" key="1">
    <citation type="submission" date="2023-02" db="EMBL/GenBank/DDBJ databases">
        <title>Genome sequence of Lentisphaera profundi SAORIC-696.</title>
        <authorList>
            <person name="Kim e."/>
            <person name="Cho J.-C."/>
            <person name="Choi A."/>
            <person name="Kang I."/>
        </authorList>
    </citation>
    <scope>NUCLEOTIDE SEQUENCE [LARGE SCALE GENOMIC DNA]</scope>
    <source>
        <strain evidence="2 3">SAORIC-696</strain>
    </source>
</reference>
<dbReference type="EMBL" id="CP117812">
    <property type="protein sequence ID" value="WDE99303.1"/>
    <property type="molecule type" value="Genomic_DNA"/>
</dbReference>
<dbReference type="PANTHER" id="PTHR12110">
    <property type="entry name" value="HYDROXYPYRUVATE ISOMERASE"/>
    <property type="match status" value="1"/>
</dbReference>
<gene>
    <name evidence="2" type="ORF">PQO03_15815</name>
</gene>
<dbReference type="PROSITE" id="PS51257">
    <property type="entry name" value="PROKAR_LIPOPROTEIN"/>
    <property type="match status" value="1"/>
</dbReference>
<dbReference type="InterPro" id="IPR036237">
    <property type="entry name" value="Xyl_isomerase-like_sf"/>
</dbReference>
<dbReference type="InterPro" id="IPR050312">
    <property type="entry name" value="IolE/XylAMocC-like"/>
</dbReference>
<name>A0ABY7VYG7_9BACT</name>
<feature type="domain" description="Xylose isomerase-like TIM barrel" evidence="1">
    <location>
        <begin position="64"/>
        <end position="306"/>
    </location>
</feature>
<dbReference type="SUPFAM" id="SSF51658">
    <property type="entry name" value="Xylose isomerase-like"/>
    <property type="match status" value="1"/>
</dbReference>
<dbReference type="Pfam" id="PF01261">
    <property type="entry name" value="AP_endonuc_2"/>
    <property type="match status" value="1"/>
</dbReference>
<dbReference type="Gene3D" id="3.20.20.150">
    <property type="entry name" value="Divalent-metal-dependent TIM barrel enzymes"/>
    <property type="match status" value="1"/>
</dbReference>
<proteinExistence type="predicted"/>
<keyword evidence="3" id="KW-1185">Reference proteome</keyword>
<keyword evidence="2" id="KW-0413">Isomerase</keyword>
<dbReference type="PANTHER" id="PTHR12110:SF48">
    <property type="entry name" value="BLL3656 PROTEIN"/>
    <property type="match status" value="1"/>
</dbReference>
<evidence type="ECO:0000259" key="1">
    <source>
        <dbReference type="Pfam" id="PF01261"/>
    </source>
</evidence>
<accession>A0ABY7VYG7</accession>
<protein>
    <submittedName>
        <fullName evidence="2">Sugar phosphate isomerase/epimerase</fullName>
    </submittedName>
</protein>
<evidence type="ECO:0000313" key="2">
    <source>
        <dbReference type="EMBL" id="WDE99303.1"/>
    </source>
</evidence>
<dbReference type="InterPro" id="IPR013022">
    <property type="entry name" value="Xyl_isomerase-like_TIM-brl"/>
</dbReference>
<dbReference type="Proteomes" id="UP001214250">
    <property type="component" value="Chromosome 2"/>
</dbReference>
<dbReference type="GO" id="GO:0016853">
    <property type="term" value="F:isomerase activity"/>
    <property type="evidence" value="ECO:0007669"/>
    <property type="project" value="UniProtKB-KW"/>
</dbReference>
<organism evidence="2 3">
    <name type="scientific">Lentisphaera profundi</name>
    <dbReference type="NCBI Taxonomy" id="1658616"/>
    <lineage>
        <taxon>Bacteria</taxon>
        <taxon>Pseudomonadati</taxon>
        <taxon>Lentisphaerota</taxon>
        <taxon>Lentisphaeria</taxon>
        <taxon>Lentisphaerales</taxon>
        <taxon>Lentisphaeraceae</taxon>
        <taxon>Lentisphaera</taxon>
    </lineage>
</organism>
<sequence length="318" mass="35730">MKRRDFIKSAITASATTMALSSCSHVKHDHHSIKEKTWQSGNSPWPLCLDTATLSKDIPLETKIELAAAAGFDAIEPWDKELKAHEDQGKSLTDLAKKVKDLGMFVPSVIGVWGSLAPDKETFNQERDIHKNRLRMISEIGASHAQIIPKFGRKEALNHYNAAWAYSEICQMAKEYNLDPGIIFLNFVPGLEYLADAVHIALLSGERKAQVIPDTFHMFLTEDSPNSLYNLNPNMISIFQFADAAKDLKPSKKAGLDKHRVLPGDGQIDLLSYLKPLKEINYKGCISLELYNPEYRKREPKAFLAEAIEKTRRVLAQV</sequence>